<dbReference type="EMBL" id="NOJZ02000036">
    <property type="protein sequence ID" value="RDY22595.1"/>
    <property type="molecule type" value="Genomic_DNA"/>
</dbReference>
<keyword evidence="2" id="KW-1185">Reference proteome</keyword>
<proteinExistence type="predicted"/>
<dbReference type="InterPro" id="IPR021145">
    <property type="entry name" value="Portal_protein_SPP1_Gp6-like"/>
</dbReference>
<dbReference type="Pfam" id="PF05133">
    <property type="entry name" value="SPP1_portal"/>
    <property type="match status" value="1"/>
</dbReference>
<dbReference type="AlphaFoldDB" id="A0A371IQ42"/>
<gene>
    <name evidence="1" type="ORF">CHF27_012515</name>
</gene>
<organism evidence="1 2">
    <name type="scientific">Romboutsia maritimum</name>
    <dbReference type="NCBI Taxonomy" id="2020948"/>
    <lineage>
        <taxon>Bacteria</taxon>
        <taxon>Bacillati</taxon>
        <taxon>Bacillota</taxon>
        <taxon>Clostridia</taxon>
        <taxon>Peptostreptococcales</taxon>
        <taxon>Peptostreptococcaceae</taxon>
        <taxon>Romboutsia</taxon>
    </lineage>
</organism>
<name>A0A371IQ42_9FIRM</name>
<sequence length="271" mass="31647">MELEVIKKLIQNSELQHNKFVKKVKIAERYYKTDNDIKYNKSPSNNQIDNTDNPLRNADNRIPFDWYKFLVNQKTSYALTYPPIFDVFNDKINEQISAVLGDSYPKEAKTLCKNASNCGVAWLHVWLDEKNEFQYSNVDPKQVIPIYSSDLKRKLIAVLRTYDKVDEEGKDYAVYEYWTDKEVYAFSNKKDISVSTGLTQFNMFTQTDLDTGEVEKLNVISHNFGEVPFIEFDNNDLKTSDLDNVKPLIDVYDKVFKRYINRKTGKAYIGT</sequence>
<evidence type="ECO:0000313" key="2">
    <source>
        <dbReference type="Proteomes" id="UP000243494"/>
    </source>
</evidence>
<dbReference type="OrthoDB" id="1697867at2"/>
<reference evidence="1 2" key="1">
    <citation type="journal article" date="2017" name="Genome Announc.">
        <title>Draft Genome Sequence of Romboutsia maritimum sp. nov. Strain CCRI-22766(T), Isolated from Coastal Estuarine Mud.</title>
        <authorList>
            <person name="Maheux A.F."/>
            <person name="Boudreau D.K."/>
            <person name="Berube E."/>
            <person name="Boissinot M."/>
            <person name="Raymond F."/>
            <person name="Brodeur S."/>
            <person name="Corbeil J."/>
            <person name="Brightwell G."/>
            <person name="Broda D."/>
            <person name="Omar R.F."/>
            <person name="Bergeron M.G."/>
        </authorList>
    </citation>
    <scope>NUCLEOTIDE SEQUENCE [LARGE SCALE GENOMIC DNA]</scope>
    <source>
        <strain evidence="1 2">CCRI-22766</strain>
    </source>
</reference>
<evidence type="ECO:0000313" key="1">
    <source>
        <dbReference type="EMBL" id="RDY22595.1"/>
    </source>
</evidence>
<accession>A0A371IQ42</accession>
<dbReference type="RefSeq" id="WP_095405421.1">
    <property type="nucleotide sequence ID" value="NZ_NOJZ02000036.1"/>
</dbReference>
<comment type="caution">
    <text evidence="1">The sequence shown here is derived from an EMBL/GenBank/DDBJ whole genome shotgun (WGS) entry which is preliminary data.</text>
</comment>
<protein>
    <submittedName>
        <fullName evidence="1">Phage portal protein</fullName>
    </submittedName>
</protein>
<dbReference type="Proteomes" id="UP000243494">
    <property type="component" value="Unassembled WGS sequence"/>
</dbReference>